<gene>
    <name evidence="1" type="ORF">CPter291_4842</name>
</gene>
<sequence length="42" mass="4866">MGRHVHVFSVLGSWVRKFATLWHSSGRRPLRITEGSLSRGFR</sequence>
<name>A0ABM5ZCU2_9BURK</name>
<proteinExistence type="predicted"/>
<organism evidence="1 2">
    <name type="scientific">Collimonas pratensis</name>
    <dbReference type="NCBI Taxonomy" id="279113"/>
    <lineage>
        <taxon>Bacteria</taxon>
        <taxon>Pseudomonadati</taxon>
        <taxon>Pseudomonadota</taxon>
        <taxon>Betaproteobacteria</taxon>
        <taxon>Burkholderiales</taxon>
        <taxon>Oxalobacteraceae</taxon>
        <taxon>Collimonas</taxon>
    </lineage>
</organism>
<accession>A0ABM5ZCU2</accession>
<keyword evidence="2" id="KW-1185">Reference proteome</keyword>
<protein>
    <submittedName>
        <fullName evidence="1">Uncharacterized protein</fullName>
    </submittedName>
</protein>
<evidence type="ECO:0000313" key="1">
    <source>
        <dbReference type="EMBL" id="AMP17056.1"/>
    </source>
</evidence>
<dbReference type="EMBL" id="CP013236">
    <property type="protein sequence ID" value="AMP17056.1"/>
    <property type="molecule type" value="Genomic_DNA"/>
</dbReference>
<evidence type="ECO:0000313" key="2">
    <source>
        <dbReference type="Proteomes" id="UP000074914"/>
    </source>
</evidence>
<reference evidence="1 2" key="1">
    <citation type="submission" date="2015-11" db="EMBL/GenBank/DDBJ databases">
        <title>Exploring the genomic traits of fungus-feeding bacterial genus Collimonas.</title>
        <authorList>
            <person name="Song C."/>
            <person name="Schmidt R."/>
            <person name="de Jager V."/>
            <person name="Krzyzanowska D."/>
            <person name="Jongedijk E."/>
            <person name="Cankar K."/>
            <person name="Beekwilder J."/>
            <person name="van Veen A."/>
            <person name="de Boer W."/>
            <person name="van Veen J.A."/>
            <person name="Garbeva P."/>
        </authorList>
    </citation>
    <scope>NUCLEOTIDE SEQUENCE [LARGE SCALE GENOMIC DNA]</scope>
    <source>
        <strain evidence="1 2">Ter291</strain>
    </source>
</reference>
<dbReference type="Proteomes" id="UP000074914">
    <property type="component" value="Chromosome"/>
</dbReference>